<keyword evidence="8" id="KW-1185">Reference proteome</keyword>
<name>A0A9X1X8A9_9BACL</name>
<dbReference type="GO" id="GO:0012505">
    <property type="term" value="C:endomembrane system"/>
    <property type="evidence" value="ECO:0007669"/>
    <property type="project" value="UniProtKB-SubCell"/>
</dbReference>
<evidence type="ECO:0000313" key="7">
    <source>
        <dbReference type="EMBL" id="MCK6255801.1"/>
    </source>
</evidence>
<dbReference type="EMBL" id="JAIWJX010000002">
    <property type="protein sequence ID" value="MCK6255801.1"/>
    <property type="molecule type" value="Genomic_DNA"/>
</dbReference>
<dbReference type="Pfam" id="PF06803">
    <property type="entry name" value="DUF1232"/>
    <property type="match status" value="1"/>
</dbReference>
<evidence type="ECO:0000313" key="8">
    <source>
        <dbReference type="Proteomes" id="UP001139011"/>
    </source>
</evidence>
<evidence type="ECO:0000256" key="1">
    <source>
        <dbReference type="ARBA" id="ARBA00004127"/>
    </source>
</evidence>
<organism evidence="7 8">
    <name type="scientific">Fictibacillus marinisediminis</name>
    <dbReference type="NCBI Taxonomy" id="2878389"/>
    <lineage>
        <taxon>Bacteria</taxon>
        <taxon>Bacillati</taxon>
        <taxon>Bacillota</taxon>
        <taxon>Bacilli</taxon>
        <taxon>Bacillales</taxon>
        <taxon>Fictibacillaceae</taxon>
        <taxon>Fictibacillus</taxon>
    </lineage>
</organism>
<keyword evidence="4 5" id="KW-0472">Membrane</keyword>
<dbReference type="Proteomes" id="UP001139011">
    <property type="component" value="Unassembled WGS sequence"/>
</dbReference>
<feature type="transmembrane region" description="Helical" evidence="5">
    <location>
        <begin position="104"/>
        <end position="125"/>
    </location>
</feature>
<evidence type="ECO:0000256" key="3">
    <source>
        <dbReference type="ARBA" id="ARBA00022989"/>
    </source>
</evidence>
<evidence type="ECO:0000259" key="6">
    <source>
        <dbReference type="Pfam" id="PF06803"/>
    </source>
</evidence>
<proteinExistence type="predicted"/>
<dbReference type="InterPro" id="IPR010652">
    <property type="entry name" value="DUF1232"/>
</dbReference>
<dbReference type="AlphaFoldDB" id="A0A9X1X8A9"/>
<keyword evidence="3 5" id="KW-1133">Transmembrane helix</keyword>
<dbReference type="RefSeq" id="WP_248251566.1">
    <property type="nucleotide sequence ID" value="NZ_JAIWJX010000002.1"/>
</dbReference>
<evidence type="ECO:0000256" key="4">
    <source>
        <dbReference type="ARBA" id="ARBA00023136"/>
    </source>
</evidence>
<protein>
    <submittedName>
        <fullName evidence="7">DUF1232 domain-containing protein</fullName>
    </submittedName>
</protein>
<feature type="domain" description="DUF1232" evidence="6">
    <location>
        <begin position="38"/>
        <end position="73"/>
    </location>
</feature>
<keyword evidence="2 5" id="KW-0812">Transmembrane</keyword>
<evidence type="ECO:0000256" key="2">
    <source>
        <dbReference type="ARBA" id="ARBA00022692"/>
    </source>
</evidence>
<sequence>MKELKLFIVKWKQIAKSFKKNIAVLYFAYRNPKTPLPARIVMLIVIAYAFSPIDLIPDFIPVVGYLDDLILLPIGIWFAIRLLPAEVLMDSQEKAANFDHTGKPSYWISGVLVIIIWIALAWWLFYKVIH</sequence>
<accession>A0A9X1X8A9</accession>
<gene>
    <name evidence="7" type="ORF">LCY76_04185</name>
</gene>
<reference evidence="7" key="1">
    <citation type="submission" date="2021-09" db="EMBL/GenBank/DDBJ databases">
        <title>Genome analysis of Fictibacillus sp. KIGAM418 isolated from marine sediment.</title>
        <authorList>
            <person name="Seo M.-J."/>
            <person name="Cho E.-S."/>
            <person name="Hwang C.Y."/>
        </authorList>
    </citation>
    <scope>NUCLEOTIDE SEQUENCE</scope>
    <source>
        <strain evidence="7">KIGAM418</strain>
    </source>
</reference>
<comment type="subcellular location">
    <subcellularLocation>
        <location evidence="1">Endomembrane system</location>
        <topology evidence="1">Multi-pass membrane protein</topology>
    </subcellularLocation>
</comment>
<feature type="transmembrane region" description="Helical" evidence="5">
    <location>
        <begin position="36"/>
        <end position="53"/>
    </location>
</feature>
<comment type="caution">
    <text evidence="7">The sequence shown here is derived from an EMBL/GenBank/DDBJ whole genome shotgun (WGS) entry which is preliminary data.</text>
</comment>
<evidence type="ECO:0000256" key="5">
    <source>
        <dbReference type="SAM" id="Phobius"/>
    </source>
</evidence>